<keyword evidence="3" id="KW-1185">Reference proteome</keyword>
<feature type="region of interest" description="Disordered" evidence="1">
    <location>
        <begin position="49"/>
        <end position="69"/>
    </location>
</feature>
<dbReference type="AlphaFoldDB" id="A0A4C1SCS5"/>
<gene>
    <name evidence="2" type="ORF">EVAR_71240_1</name>
</gene>
<organism evidence="2 3">
    <name type="scientific">Eumeta variegata</name>
    <name type="common">Bagworm moth</name>
    <name type="synonym">Eumeta japonica</name>
    <dbReference type="NCBI Taxonomy" id="151549"/>
    <lineage>
        <taxon>Eukaryota</taxon>
        <taxon>Metazoa</taxon>
        <taxon>Ecdysozoa</taxon>
        <taxon>Arthropoda</taxon>
        <taxon>Hexapoda</taxon>
        <taxon>Insecta</taxon>
        <taxon>Pterygota</taxon>
        <taxon>Neoptera</taxon>
        <taxon>Endopterygota</taxon>
        <taxon>Lepidoptera</taxon>
        <taxon>Glossata</taxon>
        <taxon>Ditrysia</taxon>
        <taxon>Tineoidea</taxon>
        <taxon>Psychidae</taxon>
        <taxon>Oiketicinae</taxon>
        <taxon>Eumeta</taxon>
    </lineage>
</organism>
<dbReference type="Proteomes" id="UP000299102">
    <property type="component" value="Unassembled WGS sequence"/>
</dbReference>
<evidence type="ECO:0000313" key="2">
    <source>
        <dbReference type="EMBL" id="GBO99196.1"/>
    </source>
</evidence>
<sequence length="69" mass="7429">MYCHRRCEKNTALSKAENLPLDGKMFSKTKLRHAVEVVSPSHFHWSATQGMSSVGGRGRAGGGACRAAP</sequence>
<evidence type="ECO:0000256" key="1">
    <source>
        <dbReference type="SAM" id="MobiDB-lite"/>
    </source>
</evidence>
<reference evidence="2 3" key="1">
    <citation type="journal article" date="2019" name="Commun. Biol.">
        <title>The bagworm genome reveals a unique fibroin gene that provides high tensile strength.</title>
        <authorList>
            <person name="Kono N."/>
            <person name="Nakamura H."/>
            <person name="Ohtoshi R."/>
            <person name="Tomita M."/>
            <person name="Numata K."/>
            <person name="Arakawa K."/>
        </authorList>
    </citation>
    <scope>NUCLEOTIDE SEQUENCE [LARGE SCALE GENOMIC DNA]</scope>
</reference>
<comment type="caution">
    <text evidence="2">The sequence shown here is derived from an EMBL/GenBank/DDBJ whole genome shotgun (WGS) entry which is preliminary data.</text>
</comment>
<feature type="compositionally biased region" description="Gly residues" evidence="1">
    <location>
        <begin position="53"/>
        <end position="69"/>
    </location>
</feature>
<protein>
    <submittedName>
        <fullName evidence="2">Uncharacterized protein</fullName>
    </submittedName>
</protein>
<proteinExistence type="predicted"/>
<dbReference type="EMBL" id="BGZK01003251">
    <property type="protein sequence ID" value="GBO99196.1"/>
    <property type="molecule type" value="Genomic_DNA"/>
</dbReference>
<name>A0A4C1SCS5_EUMVA</name>
<evidence type="ECO:0000313" key="3">
    <source>
        <dbReference type="Proteomes" id="UP000299102"/>
    </source>
</evidence>
<accession>A0A4C1SCS5</accession>